<feature type="region of interest" description="Disordered" evidence="1">
    <location>
        <begin position="1"/>
        <end position="68"/>
    </location>
</feature>
<feature type="compositionally biased region" description="Basic and acidic residues" evidence="1">
    <location>
        <begin position="1"/>
        <end position="20"/>
    </location>
</feature>
<organism evidence="2 3">
    <name type="scientific">Saguinus oedipus</name>
    <name type="common">Cotton-top tamarin</name>
    <name type="synonym">Oedipomidas oedipus</name>
    <dbReference type="NCBI Taxonomy" id="9490"/>
    <lineage>
        <taxon>Eukaryota</taxon>
        <taxon>Metazoa</taxon>
        <taxon>Chordata</taxon>
        <taxon>Craniata</taxon>
        <taxon>Vertebrata</taxon>
        <taxon>Euteleostomi</taxon>
        <taxon>Mammalia</taxon>
        <taxon>Eutheria</taxon>
        <taxon>Euarchontoglires</taxon>
        <taxon>Primates</taxon>
        <taxon>Haplorrhini</taxon>
        <taxon>Platyrrhini</taxon>
        <taxon>Cebidae</taxon>
        <taxon>Callitrichinae</taxon>
        <taxon>Saguinus</taxon>
    </lineage>
</organism>
<evidence type="ECO:0000313" key="2">
    <source>
        <dbReference type="EMBL" id="KAK2106886.1"/>
    </source>
</evidence>
<proteinExistence type="predicted"/>
<name>A0ABQ9VBY1_SAGOE</name>
<evidence type="ECO:0000313" key="3">
    <source>
        <dbReference type="Proteomes" id="UP001266305"/>
    </source>
</evidence>
<reference evidence="2 3" key="1">
    <citation type="submission" date="2023-05" db="EMBL/GenBank/DDBJ databases">
        <title>B98-5 Cell Line De Novo Hybrid Assembly: An Optical Mapping Approach.</title>
        <authorList>
            <person name="Kananen K."/>
            <person name="Auerbach J.A."/>
            <person name="Kautto E."/>
            <person name="Blachly J.S."/>
        </authorList>
    </citation>
    <scope>NUCLEOTIDE SEQUENCE [LARGE SCALE GENOMIC DNA]</scope>
    <source>
        <strain evidence="2">B95-8</strain>
        <tissue evidence="2">Cell line</tissue>
    </source>
</reference>
<dbReference type="EMBL" id="JASSZA010000007">
    <property type="protein sequence ID" value="KAK2106886.1"/>
    <property type="molecule type" value="Genomic_DNA"/>
</dbReference>
<keyword evidence="3" id="KW-1185">Reference proteome</keyword>
<accession>A0ABQ9VBY1</accession>
<comment type="caution">
    <text evidence="2">The sequence shown here is derived from an EMBL/GenBank/DDBJ whole genome shotgun (WGS) entry which is preliminary data.</text>
</comment>
<evidence type="ECO:0000256" key="1">
    <source>
        <dbReference type="SAM" id="MobiDB-lite"/>
    </source>
</evidence>
<sequence>MTEKSGERGRGRARSPREGKPGGASWPERSRGKGVPDTNEKAASRRTQPIPGQESRKSSLKSQSNKYSRRRLLKQTSGLGMQNEAGNGALPVFPLSTPTPLHSLCHTTLFSPLSATGGAIFPTLRNSSHHLPLPTYLGRGSGGGPAPSCGLRPPGISAHSRTEAAQHGWNLCGKLLSPEVRRPLA</sequence>
<dbReference type="Proteomes" id="UP001266305">
    <property type="component" value="Unassembled WGS sequence"/>
</dbReference>
<protein>
    <submittedName>
        <fullName evidence="2">Uncharacterized protein</fullName>
    </submittedName>
</protein>
<gene>
    <name evidence="2" type="ORF">P7K49_016400</name>
</gene>